<proteinExistence type="predicted"/>
<keyword evidence="3" id="KW-1185">Reference proteome</keyword>
<dbReference type="AlphaFoldDB" id="A0DVG4"/>
<dbReference type="GeneID" id="5040213"/>
<dbReference type="Proteomes" id="UP000000600">
    <property type="component" value="Unassembled WGS sequence"/>
</dbReference>
<dbReference type="EMBL" id="CT868606">
    <property type="protein sequence ID" value="CAK87031.1"/>
    <property type="molecule type" value="Genomic_DNA"/>
</dbReference>
<dbReference type="InParanoid" id="A0DVG4"/>
<keyword evidence="1" id="KW-1133">Transmembrane helix</keyword>
<sequence length="87" mass="10757">MQNIHRIEKKYEYQNIIILIIYQRIIKDCVFMKYQIIQLIESIIKVLQHQFKNICKMLQITFIFIYLFKLILRISFVEINNLLFKVC</sequence>
<accession>A0DVG4</accession>
<gene>
    <name evidence="2" type="ORF">GSPATT00039795001</name>
</gene>
<evidence type="ECO:0000256" key="1">
    <source>
        <dbReference type="SAM" id="Phobius"/>
    </source>
</evidence>
<evidence type="ECO:0008006" key="4">
    <source>
        <dbReference type="Google" id="ProtNLM"/>
    </source>
</evidence>
<evidence type="ECO:0000313" key="3">
    <source>
        <dbReference type="Proteomes" id="UP000000600"/>
    </source>
</evidence>
<keyword evidence="1" id="KW-0472">Membrane</keyword>
<dbReference type="KEGG" id="ptm:GSPATT00039795001"/>
<organism evidence="2 3">
    <name type="scientific">Paramecium tetraurelia</name>
    <dbReference type="NCBI Taxonomy" id="5888"/>
    <lineage>
        <taxon>Eukaryota</taxon>
        <taxon>Sar</taxon>
        <taxon>Alveolata</taxon>
        <taxon>Ciliophora</taxon>
        <taxon>Intramacronucleata</taxon>
        <taxon>Oligohymenophorea</taxon>
        <taxon>Peniculida</taxon>
        <taxon>Parameciidae</taxon>
        <taxon>Paramecium</taxon>
    </lineage>
</organism>
<protein>
    <recommendedName>
        <fullName evidence="4">Transmembrane protein</fullName>
    </recommendedName>
</protein>
<keyword evidence="1" id="KW-0812">Transmembrane</keyword>
<dbReference type="HOGENOM" id="CLU_2488248_0_0_1"/>
<evidence type="ECO:0000313" key="2">
    <source>
        <dbReference type="EMBL" id="CAK87031.1"/>
    </source>
</evidence>
<reference evidence="2 3" key="1">
    <citation type="journal article" date="2006" name="Nature">
        <title>Global trends of whole-genome duplications revealed by the ciliate Paramecium tetraurelia.</title>
        <authorList>
            <consortium name="Genoscope"/>
            <person name="Aury J.-M."/>
            <person name="Jaillon O."/>
            <person name="Duret L."/>
            <person name="Noel B."/>
            <person name="Jubin C."/>
            <person name="Porcel B.M."/>
            <person name="Segurens B."/>
            <person name="Daubin V."/>
            <person name="Anthouard V."/>
            <person name="Aiach N."/>
            <person name="Arnaiz O."/>
            <person name="Billaut A."/>
            <person name="Beisson J."/>
            <person name="Blanc I."/>
            <person name="Bouhouche K."/>
            <person name="Camara F."/>
            <person name="Duharcourt S."/>
            <person name="Guigo R."/>
            <person name="Gogendeau D."/>
            <person name="Katinka M."/>
            <person name="Keller A.-M."/>
            <person name="Kissmehl R."/>
            <person name="Klotz C."/>
            <person name="Koll F."/>
            <person name="Le Moue A."/>
            <person name="Lepere C."/>
            <person name="Malinsky S."/>
            <person name="Nowacki M."/>
            <person name="Nowak J.K."/>
            <person name="Plattner H."/>
            <person name="Poulain J."/>
            <person name="Ruiz F."/>
            <person name="Serrano V."/>
            <person name="Zagulski M."/>
            <person name="Dessen P."/>
            <person name="Betermier M."/>
            <person name="Weissenbach J."/>
            <person name="Scarpelli C."/>
            <person name="Schachter V."/>
            <person name="Sperling L."/>
            <person name="Meyer E."/>
            <person name="Cohen J."/>
            <person name="Wincker P."/>
        </authorList>
    </citation>
    <scope>NUCLEOTIDE SEQUENCE [LARGE SCALE GENOMIC DNA]</scope>
    <source>
        <strain evidence="2 3">Stock d4-2</strain>
    </source>
</reference>
<name>A0DVG4_PARTE</name>
<dbReference type="RefSeq" id="XP_001454428.1">
    <property type="nucleotide sequence ID" value="XM_001454391.1"/>
</dbReference>
<feature type="transmembrane region" description="Helical" evidence="1">
    <location>
        <begin position="57"/>
        <end position="76"/>
    </location>
</feature>